<feature type="region of interest" description="Disordered" evidence="1">
    <location>
        <begin position="36"/>
        <end position="94"/>
    </location>
</feature>
<organism evidence="3 4">
    <name type="scientific">Cryobacterium arcticum</name>
    <dbReference type="NCBI Taxonomy" id="670052"/>
    <lineage>
        <taxon>Bacteria</taxon>
        <taxon>Bacillati</taxon>
        <taxon>Actinomycetota</taxon>
        <taxon>Actinomycetes</taxon>
        <taxon>Micrococcales</taxon>
        <taxon>Microbacteriaceae</taxon>
        <taxon>Cryobacterium</taxon>
    </lineage>
</organism>
<dbReference type="RefSeq" id="WP_110125088.1">
    <property type="nucleotide sequence ID" value="NZ_QHLY01000004.1"/>
</dbReference>
<accession>A0A318A5X6</accession>
<sequence>MSTVHSKTKVAGRLIVVAGFLALVLSGCAANGAAQAGVVKPSQADESTDPTASTEPTEAVAAEPTGCPETDATMPDDADSAEIADIDGDGKNDTEWYSEATVPFTYGITTASGGTYTLEDDLAGPNTHSGWTAALHNGVVVTVLDDGRGATLHAFVDCAFVTPIGVDGKAYTFDMQNLHDNGTGVGCLEVDGGLELNGLQVTENRDDSYSLLATGITVSDDGSSAVNGYTAVSASLPADDRRVAEAQTSSCADAPVVSTSGR</sequence>
<dbReference type="Proteomes" id="UP000246722">
    <property type="component" value="Unassembled WGS sequence"/>
</dbReference>
<feature type="signal peptide" evidence="2">
    <location>
        <begin position="1"/>
        <end position="29"/>
    </location>
</feature>
<protein>
    <recommendedName>
        <fullName evidence="5">Lipoprotein</fullName>
    </recommendedName>
</protein>
<proteinExistence type="predicted"/>
<dbReference type="PROSITE" id="PS51257">
    <property type="entry name" value="PROKAR_LIPOPROTEIN"/>
    <property type="match status" value="1"/>
</dbReference>
<keyword evidence="4" id="KW-1185">Reference proteome</keyword>
<evidence type="ECO:0000256" key="2">
    <source>
        <dbReference type="SAM" id="SignalP"/>
    </source>
</evidence>
<reference evidence="3 4" key="1">
    <citation type="submission" date="2018-05" db="EMBL/GenBank/DDBJ databases">
        <title>Genetic diversity of glacier-inhabiting Cryobacterium bacteria in China and description of Cryobacterium mengkeensis sp. nov. and Arthrobacter glacialis sp. nov.</title>
        <authorList>
            <person name="Liu Q."/>
            <person name="Xin Y.-H."/>
        </authorList>
    </citation>
    <scope>NUCLEOTIDE SEQUENCE [LARGE SCALE GENOMIC DNA]</scope>
    <source>
        <strain evidence="3 4">SK-1</strain>
    </source>
</reference>
<dbReference type="OrthoDB" id="4711865at2"/>
<name>A0A318A5X6_9MICO</name>
<gene>
    <name evidence="3" type="ORF">CTB96_01255</name>
</gene>
<keyword evidence="2" id="KW-0732">Signal</keyword>
<evidence type="ECO:0000313" key="4">
    <source>
        <dbReference type="Proteomes" id="UP000246722"/>
    </source>
</evidence>
<dbReference type="AlphaFoldDB" id="A0A318A5X6"/>
<evidence type="ECO:0000256" key="1">
    <source>
        <dbReference type="SAM" id="MobiDB-lite"/>
    </source>
</evidence>
<feature type="compositionally biased region" description="Acidic residues" evidence="1">
    <location>
        <begin position="74"/>
        <end position="87"/>
    </location>
</feature>
<feature type="chain" id="PRO_5039341152" description="Lipoprotein" evidence="2">
    <location>
        <begin position="30"/>
        <end position="262"/>
    </location>
</feature>
<evidence type="ECO:0008006" key="5">
    <source>
        <dbReference type="Google" id="ProtNLM"/>
    </source>
</evidence>
<comment type="caution">
    <text evidence="3">The sequence shown here is derived from an EMBL/GenBank/DDBJ whole genome shotgun (WGS) entry which is preliminary data.</text>
</comment>
<evidence type="ECO:0000313" key="3">
    <source>
        <dbReference type="EMBL" id="PXA72761.1"/>
    </source>
</evidence>
<dbReference type="EMBL" id="QHLY01000004">
    <property type="protein sequence ID" value="PXA72761.1"/>
    <property type="molecule type" value="Genomic_DNA"/>
</dbReference>